<accession>A0A1I8BXP3</accession>
<dbReference type="GO" id="GO:0000981">
    <property type="term" value="F:DNA-binding transcription factor activity, RNA polymerase II-specific"/>
    <property type="evidence" value="ECO:0007669"/>
    <property type="project" value="InterPro"/>
</dbReference>
<feature type="compositionally biased region" description="Polar residues" evidence="11">
    <location>
        <begin position="271"/>
        <end position="288"/>
    </location>
</feature>
<dbReference type="Pfam" id="PF00046">
    <property type="entry name" value="Homeodomain"/>
    <property type="match status" value="1"/>
</dbReference>
<keyword evidence="5" id="KW-0862">Zinc</keyword>
<keyword evidence="6 9" id="KW-0238">DNA-binding</keyword>
<evidence type="ECO:0000256" key="8">
    <source>
        <dbReference type="ARBA" id="ARBA00023242"/>
    </source>
</evidence>
<dbReference type="InterPro" id="IPR009057">
    <property type="entry name" value="Homeodomain-like_sf"/>
</dbReference>
<name>A0A1I8BXP3_MELHA</name>
<dbReference type="InterPro" id="IPR051968">
    <property type="entry name" value="ZnFinger_Homeobox_TR"/>
</dbReference>
<dbReference type="Gene3D" id="1.10.10.60">
    <property type="entry name" value="Homeodomain-like"/>
    <property type="match status" value="1"/>
</dbReference>
<keyword evidence="8 9" id="KW-0539">Nucleus</keyword>
<dbReference type="PANTHER" id="PTHR45891:SF3">
    <property type="entry name" value="ZINC FINGER PROTEIN 2"/>
    <property type="match status" value="1"/>
</dbReference>
<organism evidence="13 14">
    <name type="scientific">Meloidogyne hapla</name>
    <name type="common">Root-knot nematode worm</name>
    <dbReference type="NCBI Taxonomy" id="6305"/>
    <lineage>
        <taxon>Eukaryota</taxon>
        <taxon>Metazoa</taxon>
        <taxon>Ecdysozoa</taxon>
        <taxon>Nematoda</taxon>
        <taxon>Chromadorea</taxon>
        <taxon>Rhabditida</taxon>
        <taxon>Tylenchina</taxon>
        <taxon>Tylenchomorpha</taxon>
        <taxon>Tylenchoidea</taxon>
        <taxon>Meloidogynidae</taxon>
        <taxon>Meloidogyninae</taxon>
        <taxon>Meloidogyne</taxon>
    </lineage>
</organism>
<feature type="compositionally biased region" description="Polar residues" evidence="11">
    <location>
        <begin position="61"/>
        <end position="80"/>
    </location>
</feature>
<dbReference type="AlphaFoldDB" id="A0A1I8BXP3"/>
<dbReference type="GO" id="GO:0005634">
    <property type="term" value="C:nucleus"/>
    <property type="evidence" value="ECO:0007669"/>
    <property type="project" value="UniProtKB-SubCell"/>
</dbReference>
<feature type="region of interest" description="Disordered" evidence="11">
    <location>
        <begin position="57"/>
        <end position="80"/>
    </location>
</feature>
<proteinExistence type="predicted"/>
<feature type="domain" description="Homeobox" evidence="12">
    <location>
        <begin position="353"/>
        <end position="413"/>
    </location>
</feature>
<dbReference type="CDD" id="cd00086">
    <property type="entry name" value="homeodomain"/>
    <property type="match status" value="1"/>
</dbReference>
<evidence type="ECO:0000259" key="12">
    <source>
        <dbReference type="PROSITE" id="PS50071"/>
    </source>
</evidence>
<feature type="compositionally biased region" description="Gly residues" evidence="11">
    <location>
        <begin position="290"/>
        <end position="300"/>
    </location>
</feature>
<evidence type="ECO:0000313" key="13">
    <source>
        <dbReference type="Proteomes" id="UP000095281"/>
    </source>
</evidence>
<dbReference type="GO" id="GO:0000978">
    <property type="term" value="F:RNA polymerase II cis-regulatory region sequence-specific DNA binding"/>
    <property type="evidence" value="ECO:0007669"/>
    <property type="project" value="TreeGrafter"/>
</dbReference>
<protein>
    <submittedName>
        <fullName evidence="14">Homeobox domain-containing protein</fullName>
    </submittedName>
</protein>
<evidence type="ECO:0000256" key="11">
    <source>
        <dbReference type="SAM" id="MobiDB-lite"/>
    </source>
</evidence>
<dbReference type="WBParaSite" id="MhA1_Contig726.frz3.gene2">
    <property type="protein sequence ID" value="MhA1_Contig726.frz3.gene2"/>
    <property type="gene ID" value="MhA1_Contig726.frz3.gene2"/>
</dbReference>
<reference evidence="14" key="1">
    <citation type="submission" date="2016-11" db="UniProtKB">
        <authorList>
            <consortium name="WormBaseParasite"/>
        </authorList>
    </citation>
    <scope>IDENTIFICATION</scope>
</reference>
<dbReference type="SUPFAM" id="SSF46689">
    <property type="entry name" value="Homeodomain-like"/>
    <property type="match status" value="1"/>
</dbReference>
<keyword evidence="4" id="KW-0863">Zinc-finger</keyword>
<keyword evidence="13" id="KW-1185">Reference proteome</keyword>
<evidence type="ECO:0000313" key="14">
    <source>
        <dbReference type="WBParaSite" id="MhA1_Contig726.frz3.gene2"/>
    </source>
</evidence>
<comment type="subcellular location">
    <subcellularLocation>
        <location evidence="1 9 10">Nucleus</location>
    </subcellularLocation>
</comment>
<dbReference type="InterPro" id="IPR001356">
    <property type="entry name" value="HD"/>
</dbReference>
<sequence length="420" mass="45790">MSGPGPNNEIDKDEIIRQQNELIRELRQQVAFFREALFTEPIELTSLEENLEEVIPGGSGIQSTVQDNGNTDENPPSSTMPLFSNNSVSTQQSCGNTRLYGLPFAGHETYPAHSVILSEQAAQPRQNYGNESGEVNVTPSAMPLFNINTTNTITNWATHQSSGTSATTAICDDYILFNNRLYTNNSGQISFDGHGAYTGQSMISAGQLAQPRQSTGAGNASNNNTTWTQQSSCASATTRAGSGCYDLCNIGLHGNSGKRPFPGNYGYYPGQSITSGGPSQGSHPRQNYGTGSGGESGGSGAPPLKKKTKIDNKSGDSAGCSNMYEYNNIVLKPIEMQLPNNQGTKINSGNQSIQQKQKRTKLSDEQLMILRQNLDINNAPTAEQIKQIAQQTHLTENRIKNWYRNTLFKLRHYDDEEDEQ</sequence>
<dbReference type="Proteomes" id="UP000095281">
    <property type="component" value="Unplaced"/>
</dbReference>
<dbReference type="GO" id="GO:0008270">
    <property type="term" value="F:zinc ion binding"/>
    <property type="evidence" value="ECO:0007669"/>
    <property type="project" value="UniProtKB-KW"/>
</dbReference>
<evidence type="ECO:0000256" key="10">
    <source>
        <dbReference type="RuleBase" id="RU000682"/>
    </source>
</evidence>
<evidence type="ECO:0000256" key="7">
    <source>
        <dbReference type="ARBA" id="ARBA00023155"/>
    </source>
</evidence>
<keyword evidence="3" id="KW-0677">Repeat</keyword>
<dbReference type="InterPro" id="IPR017970">
    <property type="entry name" value="Homeobox_CS"/>
</dbReference>
<evidence type="ECO:0000256" key="2">
    <source>
        <dbReference type="ARBA" id="ARBA00022723"/>
    </source>
</evidence>
<evidence type="ECO:0000256" key="4">
    <source>
        <dbReference type="ARBA" id="ARBA00022771"/>
    </source>
</evidence>
<feature type="DNA-binding region" description="Homeobox" evidence="9">
    <location>
        <begin position="355"/>
        <end position="414"/>
    </location>
</feature>
<keyword evidence="2" id="KW-0479">Metal-binding</keyword>
<evidence type="ECO:0000256" key="9">
    <source>
        <dbReference type="PROSITE-ProRule" id="PRU00108"/>
    </source>
</evidence>
<feature type="region of interest" description="Disordered" evidence="11">
    <location>
        <begin position="268"/>
        <end position="317"/>
    </location>
</feature>
<keyword evidence="7 9" id="KW-0371">Homeobox</keyword>
<dbReference type="SMART" id="SM00389">
    <property type="entry name" value="HOX"/>
    <property type="match status" value="1"/>
</dbReference>
<dbReference type="PANTHER" id="PTHR45891">
    <property type="entry name" value="ZINC FINGER HOMEOBOX PROTEIN"/>
    <property type="match status" value="1"/>
</dbReference>
<dbReference type="PROSITE" id="PS50071">
    <property type="entry name" value="HOMEOBOX_2"/>
    <property type="match status" value="1"/>
</dbReference>
<dbReference type="PROSITE" id="PS00027">
    <property type="entry name" value="HOMEOBOX_1"/>
    <property type="match status" value="1"/>
</dbReference>
<evidence type="ECO:0000256" key="5">
    <source>
        <dbReference type="ARBA" id="ARBA00022833"/>
    </source>
</evidence>
<evidence type="ECO:0000256" key="6">
    <source>
        <dbReference type="ARBA" id="ARBA00023125"/>
    </source>
</evidence>
<evidence type="ECO:0000256" key="1">
    <source>
        <dbReference type="ARBA" id="ARBA00004123"/>
    </source>
</evidence>
<evidence type="ECO:0000256" key="3">
    <source>
        <dbReference type="ARBA" id="ARBA00022737"/>
    </source>
</evidence>